<evidence type="ECO:0000256" key="3">
    <source>
        <dbReference type="ARBA" id="ARBA00012499"/>
    </source>
</evidence>
<name>A0A1F6AV65_9BACT</name>
<dbReference type="PANTHER" id="PTHR10173">
    <property type="entry name" value="METHIONINE SULFOXIDE REDUCTASE"/>
    <property type="match status" value="1"/>
</dbReference>
<dbReference type="GO" id="GO:0030091">
    <property type="term" value="P:protein repair"/>
    <property type="evidence" value="ECO:0007669"/>
    <property type="project" value="InterPro"/>
</dbReference>
<protein>
    <recommendedName>
        <fullName evidence="3">peptide-methionine (R)-S-oxide reductase</fullName>
        <ecNumber evidence="3">1.8.4.12</ecNumber>
    </recommendedName>
</protein>
<evidence type="ECO:0000256" key="2">
    <source>
        <dbReference type="ARBA" id="ARBA00007174"/>
    </source>
</evidence>
<keyword evidence="5" id="KW-0862">Zinc</keyword>
<dbReference type="NCBIfam" id="TIGR00357">
    <property type="entry name" value="peptide-methionine (R)-S-oxide reductase MsrB"/>
    <property type="match status" value="1"/>
</dbReference>
<dbReference type="InterPro" id="IPR011057">
    <property type="entry name" value="Mss4-like_sf"/>
</dbReference>
<comment type="cofactor">
    <cofactor evidence="1">
        <name>Zn(2+)</name>
        <dbReference type="ChEBI" id="CHEBI:29105"/>
    </cofactor>
</comment>
<dbReference type="GO" id="GO:0005737">
    <property type="term" value="C:cytoplasm"/>
    <property type="evidence" value="ECO:0007669"/>
    <property type="project" value="TreeGrafter"/>
</dbReference>
<keyword evidence="6" id="KW-0560">Oxidoreductase</keyword>
<evidence type="ECO:0000313" key="9">
    <source>
        <dbReference type="EMBL" id="OGG28402.1"/>
    </source>
</evidence>
<dbReference type="Gene3D" id="2.170.150.20">
    <property type="entry name" value="Peptide methionine sulfoxide reductase"/>
    <property type="match status" value="1"/>
</dbReference>
<dbReference type="SUPFAM" id="SSF51316">
    <property type="entry name" value="Mss4-like"/>
    <property type="match status" value="1"/>
</dbReference>
<dbReference type="FunFam" id="2.170.150.20:FF:000001">
    <property type="entry name" value="Peptide methionine sulfoxide reductase MsrB"/>
    <property type="match status" value="1"/>
</dbReference>
<evidence type="ECO:0000256" key="1">
    <source>
        <dbReference type="ARBA" id="ARBA00001947"/>
    </source>
</evidence>
<evidence type="ECO:0000313" key="10">
    <source>
        <dbReference type="Proteomes" id="UP000178305"/>
    </source>
</evidence>
<comment type="caution">
    <text evidence="9">The sequence shown here is derived from an EMBL/GenBank/DDBJ whole genome shotgun (WGS) entry which is preliminary data.</text>
</comment>
<organism evidence="9 10">
    <name type="scientific">Candidatus Gottesmanbacteria bacterium RIFCSPLOWO2_01_FULL_48_11</name>
    <dbReference type="NCBI Taxonomy" id="1798395"/>
    <lineage>
        <taxon>Bacteria</taxon>
        <taxon>Candidatus Gottesmaniibacteriota</taxon>
    </lineage>
</organism>
<proteinExistence type="inferred from homology"/>
<dbReference type="EC" id="1.8.4.12" evidence="3"/>
<dbReference type="GO" id="GO:0046872">
    <property type="term" value="F:metal ion binding"/>
    <property type="evidence" value="ECO:0007669"/>
    <property type="project" value="UniProtKB-KW"/>
</dbReference>
<evidence type="ECO:0000256" key="5">
    <source>
        <dbReference type="ARBA" id="ARBA00022833"/>
    </source>
</evidence>
<accession>A0A1F6AV65</accession>
<evidence type="ECO:0000256" key="7">
    <source>
        <dbReference type="ARBA" id="ARBA00048488"/>
    </source>
</evidence>
<reference evidence="9 10" key="1">
    <citation type="journal article" date="2016" name="Nat. Commun.">
        <title>Thousands of microbial genomes shed light on interconnected biogeochemical processes in an aquifer system.</title>
        <authorList>
            <person name="Anantharaman K."/>
            <person name="Brown C.T."/>
            <person name="Hug L.A."/>
            <person name="Sharon I."/>
            <person name="Castelle C.J."/>
            <person name="Probst A.J."/>
            <person name="Thomas B.C."/>
            <person name="Singh A."/>
            <person name="Wilkins M.J."/>
            <person name="Karaoz U."/>
            <person name="Brodie E.L."/>
            <person name="Williams K.H."/>
            <person name="Hubbard S.S."/>
            <person name="Banfield J.F."/>
        </authorList>
    </citation>
    <scope>NUCLEOTIDE SEQUENCE [LARGE SCALE GENOMIC DNA]</scope>
</reference>
<comment type="catalytic activity">
    <reaction evidence="7">
        <text>L-methionyl-[protein] + [thioredoxin]-disulfide + H2O = L-methionyl-(R)-S-oxide-[protein] + [thioredoxin]-dithiol</text>
        <dbReference type="Rhea" id="RHEA:24164"/>
        <dbReference type="Rhea" id="RHEA-COMP:10698"/>
        <dbReference type="Rhea" id="RHEA-COMP:10700"/>
        <dbReference type="Rhea" id="RHEA-COMP:12313"/>
        <dbReference type="Rhea" id="RHEA-COMP:12314"/>
        <dbReference type="ChEBI" id="CHEBI:15377"/>
        <dbReference type="ChEBI" id="CHEBI:16044"/>
        <dbReference type="ChEBI" id="CHEBI:29950"/>
        <dbReference type="ChEBI" id="CHEBI:45764"/>
        <dbReference type="ChEBI" id="CHEBI:50058"/>
        <dbReference type="EC" id="1.8.4.12"/>
    </reaction>
</comment>
<comment type="similarity">
    <text evidence="2">Belongs to the MsrB Met sulfoxide reductase family.</text>
</comment>
<dbReference type="GO" id="GO:0006979">
    <property type="term" value="P:response to oxidative stress"/>
    <property type="evidence" value="ECO:0007669"/>
    <property type="project" value="InterPro"/>
</dbReference>
<dbReference type="PANTHER" id="PTHR10173:SF52">
    <property type="entry name" value="METHIONINE-R-SULFOXIDE REDUCTASE B1"/>
    <property type="match status" value="1"/>
</dbReference>
<dbReference type="GO" id="GO:0033743">
    <property type="term" value="F:peptide-methionine (R)-S-oxide reductase activity"/>
    <property type="evidence" value="ECO:0007669"/>
    <property type="project" value="UniProtKB-EC"/>
</dbReference>
<dbReference type="EMBL" id="MFJY01000009">
    <property type="protein sequence ID" value="OGG28402.1"/>
    <property type="molecule type" value="Genomic_DNA"/>
</dbReference>
<dbReference type="Pfam" id="PF01641">
    <property type="entry name" value="SelR"/>
    <property type="match status" value="1"/>
</dbReference>
<dbReference type="Proteomes" id="UP000178305">
    <property type="component" value="Unassembled WGS sequence"/>
</dbReference>
<evidence type="ECO:0000259" key="8">
    <source>
        <dbReference type="PROSITE" id="PS51790"/>
    </source>
</evidence>
<dbReference type="PROSITE" id="PS51790">
    <property type="entry name" value="MSRB"/>
    <property type="match status" value="1"/>
</dbReference>
<dbReference type="InterPro" id="IPR002579">
    <property type="entry name" value="Met_Sox_Rdtase_MsrB_dom"/>
</dbReference>
<dbReference type="AlphaFoldDB" id="A0A1F6AV65"/>
<evidence type="ECO:0000256" key="6">
    <source>
        <dbReference type="ARBA" id="ARBA00023002"/>
    </source>
</evidence>
<dbReference type="InterPro" id="IPR028427">
    <property type="entry name" value="Met_Sox_Rdtase_MsrB"/>
</dbReference>
<gene>
    <name evidence="9" type="ORF">A3A64_03620</name>
</gene>
<evidence type="ECO:0000256" key="4">
    <source>
        <dbReference type="ARBA" id="ARBA00022723"/>
    </source>
</evidence>
<feature type="domain" description="MsrB" evidence="8">
    <location>
        <begin position="1"/>
        <end position="120"/>
    </location>
</feature>
<keyword evidence="4" id="KW-0479">Metal-binding</keyword>
<sequence length="124" mass="13804">MSRNKKLTPEQYNVCFLKGTEAAFSGKFNKHYKPGMYMCVNCGSELFSSETKFDSGTGWPSFWDAANVKREEDNSLGMVRTEVLCNNCGAHLGHVFNDGPRGKTGLRYCINSLALDFKSKKISG</sequence>